<evidence type="ECO:0000313" key="2">
    <source>
        <dbReference type="EMBL" id="MBC3953251.1"/>
    </source>
</evidence>
<feature type="region of interest" description="Disordered" evidence="1">
    <location>
        <begin position="368"/>
        <end position="388"/>
    </location>
</feature>
<evidence type="ECO:0000256" key="1">
    <source>
        <dbReference type="SAM" id="MobiDB-lite"/>
    </source>
</evidence>
<accession>A0ABR7B7U1</accession>
<dbReference type="RefSeq" id="WP_187523286.1">
    <property type="nucleotide sequence ID" value="NZ_JACONW010000245.1"/>
</dbReference>
<dbReference type="Proteomes" id="UP000651852">
    <property type="component" value="Unassembled WGS sequence"/>
</dbReference>
<keyword evidence="3" id="KW-1185">Reference proteome</keyword>
<sequence>MTSISLVTASTPLITTPATTAVPVSATQTPLTLASSPASVVMLGEDSKVADAATYSSRGSLNNADSVLILEKNTRDAVTTALTGNMSAKSTAGRFQGLGAALLEQLASGNSNSISQSIIKSGAGDVKDAAALKSAQAQLHGNTQNTITLTLKTASGATITLNLTSKDDGLAVQADVTGGKLSDEENEALASLADSFQGAIDGLTAETPRLNLGNLTQLNPALFSSVDLSARLKVGDNQYQTLNFQSDEKTKSVEMTGPTGNVQLSVKNNSAILGNAQQQAQAVQSYLKQFDAAQSRGQGDKDLMELFKDAFSSLQSSTKSLSDSSGLNSVDRSMLTGLADFSVSLTQNAQHSNPMRPAEADKFSYKASQTTDMQGAGNANRSIEQKQTSSLEASYHKSIYLGSKLALGNTAESQNYDFYQIKDQAESSTRIGYNMGALVVASSTQSAQQSTIVNRYEMGKLIDTISTPKEISKSRNLLGMIDAALRDDRSSRITTGKSTLDDDLMAVHAKVLLQSDPSSVVN</sequence>
<dbReference type="EMBL" id="JACONW010000245">
    <property type="protein sequence ID" value="MBC3953251.1"/>
    <property type="molecule type" value="Genomic_DNA"/>
</dbReference>
<proteinExistence type="predicted"/>
<gene>
    <name evidence="2" type="ORF">H8S59_26070</name>
</gene>
<organism evidence="2 3">
    <name type="scientific">Pseudomonas folii</name>
    <dbReference type="NCBI Taxonomy" id="2762593"/>
    <lineage>
        <taxon>Bacteria</taxon>
        <taxon>Pseudomonadati</taxon>
        <taxon>Pseudomonadota</taxon>
        <taxon>Gammaproteobacteria</taxon>
        <taxon>Pseudomonadales</taxon>
        <taxon>Pseudomonadaceae</taxon>
        <taxon>Pseudomonas</taxon>
    </lineage>
</organism>
<reference evidence="2 3" key="1">
    <citation type="submission" date="2020-08" db="EMBL/GenBank/DDBJ databases">
        <title>Putative novel bacterial strains isolated from necrotic wheat leaf tissues caused by Xanthomonas translucens.</title>
        <authorList>
            <person name="Tambong J.T."/>
        </authorList>
    </citation>
    <scope>NUCLEOTIDE SEQUENCE [LARGE SCALE GENOMIC DNA]</scope>
    <source>
        <strain evidence="2 3">DOAB 1069</strain>
    </source>
</reference>
<comment type="caution">
    <text evidence="2">The sequence shown here is derived from an EMBL/GenBank/DDBJ whole genome shotgun (WGS) entry which is preliminary data.</text>
</comment>
<name>A0ABR7B7U1_9PSED</name>
<protein>
    <submittedName>
        <fullName evidence="2">Lactate dehydrogenase</fullName>
    </submittedName>
</protein>
<evidence type="ECO:0000313" key="3">
    <source>
        <dbReference type="Proteomes" id="UP000651852"/>
    </source>
</evidence>